<dbReference type="InterPro" id="IPR008225">
    <property type="entry name" value="F420-0_g-glutamyl_ligase"/>
</dbReference>
<evidence type="ECO:0000256" key="1">
    <source>
        <dbReference type="ARBA" id="ARBA00022598"/>
    </source>
</evidence>
<keyword evidence="3" id="KW-0547">Nucleotide-binding</keyword>
<comment type="caution">
    <text evidence="9">The sequence shown here is derived from an EMBL/GenBank/DDBJ whole genome shotgun (WGS) entry which is preliminary data.</text>
</comment>
<dbReference type="RefSeq" id="WP_035468023.1">
    <property type="nucleotide sequence ID" value="NZ_KB890164.1"/>
</dbReference>
<proteinExistence type="predicted"/>
<keyword evidence="2" id="KW-0479">Metal-binding</keyword>
<dbReference type="NCBIfam" id="TIGR01916">
    <property type="entry name" value="F420_cofE"/>
    <property type="match status" value="1"/>
</dbReference>
<keyword evidence="1 9" id="KW-0436">Ligase</keyword>
<keyword evidence="4" id="KW-0460">Magnesium</keyword>
<dbReference type="GO" id="GO:0046872">
    <property type="term" value="F:metal ion binding"/>
    <property type="evidence" value="ECO:0007669"/>
    <property type="project" value="UniProtKB-KW"/>
</dbReference>
<name>A0A2N7X9L7_9BURK</name>
<dbReference type="PANTHER" id="PTHR47917">
    <property type="match status" value="1"/>
</dbReference>
<evidence type="ECO:0000256" key="7">
    <source>
        <dbReference type="ARBA" id="ARBA00023211"/>
    </source>
</evidence>
<evidence type="ECO:0000256" key="2">
    <source>
        <dbReference type="ARBA" id="ARBA00022723"/>
    </source>
</evidence>
<keyword evidence="5" id="KW-0630">Potassium</keyword>
<accession>A0A2N7X9L7</accession>
<evidence type="ECO:0000256" key="6">
    <source>
        <dbReference type="ARBA" id="ARBA00023134"/>
    </source>
</evidence>
<dbReference type="InterPro" id="IPR002847">
    <property type="entry name" value="F420-0_gamma-glut_ligase-dom"/>
</dbReference>
<dbReference type="PANTHER" id="PTHR47917:SF1">
    <property type="entry name" value="COENZYME F420:L-GLUTAMATE LIGASE"/>
    <property type="match status" value="1"/>
</dbReference>
<dbReference type="GO" id="GO:0052618">
    <property type="term" value="F:coenzyme F420-0:L-glutamate ligase activity"/>
    <property type="evidence" value="ECO:0007669"/>
    <property type="project" value="TreeGrafter"/>
</dbReference>
<evidence type="ECO:0000256" key="4">
    <source>
        <dbReference type="ARBA" id="ARBA00022842"/>
    </source>
</evidence>
<dbReference type="Gene3D" id="3.30.1330.100">
    <property type="entry name" value="CofE-like"/>
    <property type="match status" value="1"/>
</dbReference>
<dbReference type="Proteomes" id="UP000235777">
    <property type="component" value="Unassembled WGS sequence"/>
</dbReference>
<keyword evidence="7" id="KW-0464">Manganese</keyword>
<dbReference type="OrthoDB" id="9788295at2"/>
<dbReference type="EMBL" id="PNYC01000002">
    <property type="protein sequence ID" value="PMS38252.1"/>
    <property type="molecule type" value="Genomic_DNA"/>
</dbReference>
<protein>
    <submittedName>
        <fullName evidence="9">Coenzyme F420-0:L-glutamate ligase</fullName>
    </submittedName>
</protein>
<dbReference type="SUPFAM" id="SSF144010">
    <property type="entry name" value="CofE-like"/>
    <property type="match status" value="1"/>
</dbReference>
<organism evidence="9 10">
    <name type="scientific">Trinickia symbiotica</name>
    <dbReference type="NCBI Taxonomy" id="863227"/>
    <lineage>
        <taxon>Bacteria</taxon>
        <taxon>Pseudomonadati</taxon>
        <taxon>Pseudomonadota</taxon>
        <taxon>Betaproteobacteria</taxon>
        <taxon>Burkholderiales</taxon>
        <taxon>Burkholderiaceae</taxon>
        <taxon>Trinickia</taxon>
    </lineage>
</organism>
<keyword evidence="6" id="KW-0342">GTP-binding</keyword>
<dbReference type="GO" id="GO:0005525">
    <property type="term" value="F:GTP binding"/>
    <property type="evidence" value="ECO:0007669"/>
    <property type="project" value="UniProtKB-KW"/>
</dbReference>
<evidence type="ECO:0000256" key="3">
    <source>
        <dbReference type="ARBA" id="ARBA00022741"/>
    </source>
</evidence>
<evidence type="ECO:0000256" key="5">
    <source>
        <dbReference type="ARBA" id="ARBA00022958"/>
    </source>
</evidence>
<dbReference type="STRING" id="863227.GCA_000373005_00005"/>
<gene>
    <name evidence="9" type="primary">cofE</name>
    <name evidence="9" type="ORF">C0Z20_05655</name>
</gene>
<feature type="domain" description="Coenzyme F420:L-glutamate ligase-like" evidence="8">
    <location>
        <begin position="13"/>
        <end position="233"/>
    </location>
</feature>
<evidence type="ECO:0000313" key="9">
    <source>
        <dbReference type="EMBL" id="PMS38252.1"/>
    </source>
</evidence>
<evidence type="ECO:0000313" key="10">
    <source>
        <dbReference type="Proteomes" id="UP000235777"/>
    </source>
</evidence>
<evidence type="ECO:0000259" key="8">
    <source>
        <dbReference type="Pfam" id="PF01996"/>
    </source>
</evidence>
<dbReference type="AlphaFoldDB" id="A0A2N7X9L7"/>
<dbReference type="Pfam" id="PF01996">
    <property type="entry name" value="F420_ligase"/>
    <property type="match status" value="1"/>
</dbReference>
<sequence>MPTQLTLTALPEIPAIEPGDDLAQIVLDGYARARLEPSTGDVVIVAQKVVSKAEGRYARLSEITPSAAALELATTTQKDPRVVELILKESREVVRQRPGVIIVEHRLGYVHANAGIDRSNITSDDNEDPRVLLLPVDPDMSAQALRDTLRVRCNVDIAVIINDSAGRAWRNGVVGFAIGCAGIEPVRDMVGQPDLFGRKLERTQIAIVDELAAAGSLLMGQADEGTPVVLARGVRFRCSSADGRALIRPKSEDLFR</sequence>
<dbReference type="Gene3D" id="3.90.1660.10">
    <property type="entry name" value="CofE-like domain"/>
    <property type="match status" value="1"/>
</dbReference>
<reference evidence="9 10" key="1">
    <citation type="submission" date="2018-01" db="EMBL/GenBank/DDBJ databases">
        <title>Whole genome analyses suggest that Burkholderia sensu lato contains two further novel genera in the rhizoxinica-symbiotica group Mycetohabitans gen. nov., and Trinickia gen. nov.: implications for the evolution of diazotrophy and nodulation in the Burkholderiaceae.</title>
        <authorList>
            <person name="Estrada-de los Santos P."/>
            <person name="Palmer M."/>
            <person name="Chavez-Ramirez B."/>
            <person name="Beukes C."/>
            <person name="Steenkamp E.T."/>
            <person name="Hirsch A.M."/>
            <person name="Manyaka P."/>
            <person name="Maluk M."/>
            <person name="Lafos M."/>
            <person name="Crook M."/>
            <person name="Gross E."/>
            <person name="Simon M.F."/>
            <person name="Bueno dos Reis Junior F."/>
            <person name="Poole P.S."/>
            <person name="Venter S.N."/>
            <person name="James E.K."/>
        </authorList>
    </citation>
    <scope>NUCLEOTIDE SEQUENCE [LARGE SCALE GENOMIC DNA]</scope>
    <source>
        <strain evidence="9 10">JPY 581</strain>
    </source>
</reference>
<keyword evidence="10" id="KW-1185">Reference proteome</keyword>